<dbReference type="Pfam" id="PF13585">
    <property type="entry name" value="CHU_C"/>
    <property type="match status" value="1"/>
</dbReference>
<dbReference type="Gene3D" id="2.60.40.2700">
    <property type="match status" value="1"/>
</dbReference>
<dbReference type="OrthoDB" id="1652165at2"/>
<dbReference type="InterPro" id="IPR044023">
    <property type="entry name" value="Ig_7"/>
</dbReference>
<dbReference type="Proteomes" id="UP000245667">
    <property type="component" value="Unassembled WGS sequence"/>
</dbReference>
<gene>
    <name evidence="2" type="ORF">LX92_00606</name>
</gene>
<sequence>MQHHLPVLRVTMKKSNYNLIGIALIFWGLSIFVAHAQLGFCGGNSGDPIFTEDFGAGTTNGPPLPAGTTSYTYIDGEPIDGKYTISSHTAYYDWFNTTDHTPNDNNGKAFIVNASYTPGEFYQRTVTGLCENTSYEFSSWLINLHPVSGCNRNGIPINVRFQIWDNTGTDLLASGDTGTIADKSSPVWEQYALVFQTLPGQTAVILKMLNNGAGGCGNDLAIDDIVFKTCGDFIDITNDQNETNILVCEDYGPVSTHLTAHPDYSIYPTHVYQWQESTDGENWNDIVGETNQDYTPPLLTSTIFYRVKVAEDIINLNNALCNTQSEVFDIIIIPKPDPPSSDYTLKTLCPDEGQVISVTVPSNTTVNWYDVPSGGTPLLENNNSYSPQLPGTYYAEAVSTMVECTSSARTAITVDFDTPPMPIDEDLTFCEGSTIVLAAGIDHMAYDWSTGETTPDIEVMAPGQYTVKITNANGCSAIKTIQLTQLNAPIIDYITSDDYTLEIHMGNSGNFAYSIDGYSYQGSPVFENTPGGHYTVFVSEKNGCGTTPMDYVHLVIPKFFTPNGDKVNDIFIPEGIEAYASYEVMIFNRYGMLIKHTKNTSFQWDGRFNNKALPSDDYWYAIHIDGKVLKGHFSLKR</sequence>
<organism evidence="2 3">
    <name type="scientific">Maribacter polysiphoniae</name>
    <dbReference type="NCBI Taxonomy" id="429344"/>
    <lineage>
        <taxon>Bacteria</taxon>
        <taxon>Pseudomonadati</taxon>
        <taxon>Bacteroidota</taxon>
        <taxon>Flavobacteriia</taxon>
        <taxon>Flavobacteriales</taxon>
        <taxon>Flavobacteriaceae</taxon>
        <taxon>Maribacter</taxon>
    </lineage>
</organism>
<protein>
    <submittedName>
        <fullName evidence="2">Gliding motility-associated-like protein</fullName>
    </submittedName>
</protein>
<evidence type="ECO:0000259" key="1">
    <source>
        <dbReference type="Pfam" id="PF19081"/>
    </source>
</evidence>
<evidence type="ECO:0000313" key="2">
    <source>
        <dbReference type="EMBL" id="PWK25862.1"/>
    </source>
</evidence>
<dbReference type="InterPro" id="IPR026341">
    <property type="entry name" value="T9SS_type_B"/>
</dbReference>
<dbReference type="NCBIfam" id="TIGR04131">
    <property type="entry name" value="Bac_Flav_CTERM"/>
    <property type="match status" value="1"/>
</dbReference>
<dbReference type="AlphaFoldDB" id="A0A316E8K1"/>
<feature type="domain" description="Ig-like" evidence="1">
    <location>
        <begin position="336"/>
        <end position="415"/>
    </location>
</feature>
<proteinExistence type="predicted"/>
<comment type="caution">
    <text evidence="2">The sequence shown here is derived from an EMBL/GenBank/DDBJ whole genome shotgun (WGS) entry which is preliminary data.</text>
</comment>
<dbReference type="Pfam" id="PF19081">
    <property type="entry name" value="Ig_7"/>
    <property type="match status" value="1"/>
</dbReference>
<name>A0A316E8K1_9FLAO</name>
<evidence type="ECO:0000313" key="3">
    <source>
        <dbReference type="Proteomes" id="UP000245667"/>
    </source>
</evidence>
<accession>A0A316E8K1</accession>
<dbReference type="EMBL" id="QGGQ01000001">
    <property type="protein sequence ID" value="PWK25862.1"/>
    <property type="molecule type" value="Genomic_DNA"/>
</dbReference>
<reference evidence="2 3" key="1">
    <citation type="submission" date="2018-05" db="EMBL/GenBank/DDBJ databases">
        <title>Genomic Encyclopedia of Archaeal and Bacterial Type Strains, Phase II (KMG-II): from individual species to whole genera.</title>
        <authorList>
            <person name="Goeker M."/>
        </authorList>
    </citation>
    <scope>NUCLEOTIDE SEQUENCE [LARGE SCALE GENOMIC DNA]</scope>
    <source>
        <strain evidence="2 3">DSM 23514</strain>
    </source>
</reference>